<evidence type="ECO:0000313" key="2">
    <source>
        <dbReference type="Proteomes" id="UP000653305"/>
    </source>
</evidence>
<keyword evidence="2" id="KW-1185">Reference proteome</keyword>
<organism evidence="1 2">
    <name type="scientific">Phtheirospermum japonicum</name>
    <dbReference type="NCBI Taxonomy" id="374723"/>
    <lineage>
        <taxon>Eukaryota</taxon>
        <taxon>Viridiplantae</taxon>
        <taxon>Streptophyta</taxon>
        <taxon>Embryophyta</taxon>
        <taxon>Tracheophyta</taxon>
        <taxon>Spermatophyta</taxon>
        <taxon>Magnoliopsida</taxon>
        <taxon>eudicotyledons</taxon>
        <taxon>Gunneridae</taxon>
        <taxon>Pentapetalae</taxon>
        <taxon>asterids</taxon>
        <taxon>lamiids</taxon>
        <taxon>Lamiales</taxon>
        <taxon>Orobanchaceae</taxon>
        <taxon>Orobanchaceae incertae sedis</taxon>
        <taxon>Phtheirospermum</taxon>
    </lineage>
</organism>
<evidence type="ECO:0000313" key="1">
    <source>
        <dbReference type="EMBL" id="GFP93149.1"/>
    </source>
</evidence>
<dbReference type="AlphaFoldDB" id="A0A830C2A5"/>
<accession>A0A830C2A5</accession>
<comment type="caution">
    <text evidence="1">The sequence shown here is derived from an EMBL/GenBank/DDBJ whole genome shotgun (WGS) entry which is preliminary data.</text>
</comment>
<name>A0A830C2A5_9LAMI</name>
<protein>
    <submittedName>
        <fullName evidence="1">Putative cytochrome c biogenesis ccmf-like mitochondrial protein</fullName>
    </submittedName>
</protein>
<dbReference type="Proteomes" id="UP000653305">
    <property type="component" value="Unassembled WGS sequence"/>
</dbReference>
<reference evidence="1" key="1">
    <citation type="submission" date="2020-07" db="EMBL/GenBank/DDBJ databases">
        <title>Ethylene signaling mediates host invasion by parasitic plants.</title>
        <authorList>
            <person name="Yoshida S."/>
        </authorList>
    </citation>
    <scope>NUCLEOTIDE SEQUENCE</scope>
    <source>
        <strain evidence="1">Okayama</strain>
    </source>
</reference>
<dbReference type="EMBL" id="BMAC01000303">
    <property type="protein sequence ID" value="GFP93149.1"/>
    <property type="molecule type" value="Genomic_DNA"/>
</dbReference>
<sequence length="78" mass="9253">MMNHFVPTCCQSTFRPHMRMENLSIFYTFEKGRARLKWLYIQIRSGRWHPDPSISVSPFAIVAGQEKSFLLLDNRIHI</sequence>
<gene>
    <name evidence="1" type="ORF">PHJA_001459200</name>
</gene>
<proteinExistence type="predicted"/>